<proteinExistence type="predicted"/>
<accession>A0A0A8XYZ7</accession>
<feature type="compositionally biased region" description="Basic residues" evidence="1">
    <location>
        <begin position="10"/>
        <end position="40"/>
    </location>
</feature>
<organism evidence="2">
    <name type="scientific">Arundo donax</name>
    <name type="common">Giant reed</name>
    <name type="synonym">Donax arundinaceus</name>
    <dbReference type="NCBI Taxonomy" id="35708"/>
    <lineage>
        <taxon>Eukaryota</taxon>
        <taxon>Viridiplantae</taxon>
        <taxon>Streptophyta</taxon>
        <taxon>Embryophyta</taxon>
        <taxon>Tracheophyta</taxon>
        <taxon>Spermatophyta</taxon>
        <taxon>Magnoliopsida</taxon>
        <taxon>Liliopsida</taxon>
        <taxon>Poales</taxon>
        <taxon>Poaceae</taxon>
        <taxon>PACMAD clade</taxon>
        <taxon>Arundinoideae</taxon>
        <taxon>Arundineae</taxon>
        <taxon>Arundo</taxon>
    </lineage>
</organism>
<dbReference type="AlphaFoldDB" id="A0A0A8XYZ7"/>
<dbReference type="EMBL" id="GBRH01278819">
    <property type="protein sequence ID" value="JAD19076.1"/>
    <property type="molecule type" value="Transcribed_RNA"/>
</dbReference>
<reference evidence="2" key="1">
    <citation type="submission" date="2014-09" db="EMBL/GenBank/DDBJ databases">
        <authorList>
            <person name="Magalhaes I.L.F."/>
            <person name="Oliveira U."/>
            <person name="Santos F.R."/>
            <person name="Vidigal T.H.D.A."/>
            <person name="Brescovit A.D."/>
            <person name="Santos A.J."/>
        </authorList>
    </citation>
    <scope>NUCLEOTIDE SEQUENCE</scope>
    <source>
        <tissue evidence="2">Shoot tissue taken approximately 20 cm above the soil surface</tissue>
    </source>
</reference>
<feature type="region of interest" description="Disordered" evidence="1">
    <location>
        <begin position="1"/>
        <end position="40"/>
    </location>
</feature>
<reference evidence="2" key="2">
    <citation type="journal article" date="2015" name="Data Brief">
        <title>Shoot transcriptome of the giant reed, Arundo donax.</title>
        <authorList>
            <person name="Barrero R.A."/>
            <person name="Guerrero F.D."/>
            <person name="Moolhuijzen P."/>
            <person name="Goolsby J.A."/>
            <person name="Tidwell J."/>
            <person name="Bellgard S.E."/>
            <person name="Bellgard M.I."/>
        </authorList>
    </citation>
    <scope>NUCLEOTIDE SEQUENCE</scope>
    <source>
        <tissue evidence="2">Shoot tissue taken approximately 20 cm above the soil surface</tissue>
    </source>
</reference>
<protein>
    <submittedName>
        <fullName evidence="2">Uncharacterized protein</fullName>
    </submittedName>
</protein>
<name>A0A0A8XYZ7_ARUDO</name>
<evidence type="ECO:0000256" key="1">
    <source>
        <dbReference type="SAM" id="MobiDB-lite"/>
    </source>
</evidence>
<sequence>MPSAEACRPVHPHRPGACRHQRRASAHHKSTRLRQLRAKP</sequence>
<evidence type="ECO:0000313" key="2">
    <source>
        <dbReference type="EMBL" id="JAD19076.1"/>
    </source>
</evidence>